<reference evidence="5" key="1">
    <citation type="submission" date="2021-12" db="EMBL/GenBank/DDBJ databases">
        <title>Alicyclobacillaceae gen. nov., sp. nov., isolated from chalcocite enrichment system.</title>
        <authorList>
            <person name="Jiang Z."/>
        </authorList>
    </citation>
    <scope>NUCLEOTIDE SEQUENCE</scope>
    <source>
        <strain evidence="5">MYW30-H2</strain>
    </source>
</reference>
<sequence length="326" mass="35259">MIMNVTIHDIWKARKRTSQIVKKTPFLYSSVLSDVTGASVYLKLENFHETGAFKLRGAANKILSLTVDEQKRGVTTFSTGNHGLAVAYVAKQLGIRAVICISNRVPKAKVERIRRLGAEIEVFGHGQDDAEKRCYQLQEEQGLTVIKPFDDPYVIAGQGTIGLELLEDLPDLDMVVAGLSGGGLISGLGLALKSTHPGIQVIGVSMEHGAVMYESLKAGKPVILDEQETLADSLLGGIGLDNQYTFRMVQQYMDQAILVSEEEIAEGMAYIFENHRMAVEGAAAVGVAALLRKKIGKPNGNIAVVISGCNVDISAHLNAVQKYISH</sequence>
<evidence type="ECO:0000256" key="3">
    <source>
        <dbReference type="ARBA" id="ARBA00023239"/>
    </source>
</evidence>
<organism evidence="5 6">
    <name type="scientific">Fodinisporobacter ferrooxydans</name>
    <dbReference type="NCBI Taxonomy" id="2901836"/>
    <lineage>
        <taxon>Bacteria</taxon>
        <taxon>Bacillati</taxon>
        <taxon>Bacillota</taxon>
        <taxon>Bacilli</taxon>
        <taxon>Bacillales</taxon>
        <taxon>Alicyclobacillaceae</taxon>
        <taxon>Fodinisporobacter</taxon>
    </lineage>
</organism>
<comment type="cofactor">
    <cofactor evidence="1">
        <name>pyridoxal 5'-phosphate</name>
        <dbReference type="ChEBI" id="CHEBI:597326"/>
    </cofactor>
</comment>
<feature type="domain" description="Tryptophan synthase beta chain-like PALP" evidence="4">
    <location>
        <begin position="18"/>
        <end position="308"/>
    </location>
</feature>
<proteinExistence type="predicted"/>
<evidence type="ECO:0000313" key="6">
    <source>
        <dbReference type="Proteomes" id="UP000830167"/>
    </source>
</evidence>
<dbReference type="CDD" id="cd01562">
    <property type="entry name" value="Thr-dehyd"/>
    <property type="match status" value="1"/>
</dbReference>
<dbReference type="EMBL" id="CP089291">
    <property type="protein sequence ID" value="UOF91122.1"/>
    <property type="molecule type" value="Genomic_DNA"/>
</dbReference>
<keyword evidence="3" id="KW-0456">Lyase</keyword>
<dbReference type="InterPro" id="IPR000634">
    <property type="entry name" value="Ser/Thr_deHydtase_PyrdxlP-BS"/>
</dbReference>
<evidence type="ECO:0000259" key="4">
    <source>
        <dbReference type="Pfam" id="PF00291"/>
    </source>
</evidence>
<dbReference type="PANTHER" id="PTHR48078">
    <property type="entry name" value="THREONINE DEHYDRATASE, MITOCHONDRIAL-RELATED"/>
    <property type="match status" value="1"/>
</dbReference>
<dbReference type="Pfam" id="PF00291">
    <property type="entry name" value="PALP"/>
    <property type="match status" value="1"/>
</dbReference>
<dbReference type="NCBIfam" id="NF005680">
    <property type="entry name" value="PRK07476.1"/>
    <property type="match status" value="1"/>
</dbReference>
<dbReference type="PROSITE" id="PS00165">
    <property type="entry name" value="DEHYDRATASE_SER_THR"/>
    <property type="match status" value="1"/>
</dbReference>
<dbReference type="PANTHER" id="PTHR48078:SF6">
    <property type="entry name" value="L-THREONINE DEHYDRATASE CATABOLIC TDCB"/>
    <property type="match status" value="1"/>
</dbReference>
<dbReference type="InterPro" id="IPR050147">
    <property type="entry name" value="Ser/Thr_Dehydratase"/>
</dbReference>
<dbReference type="SUPFAM" id="SSF53686">
    <property type="entry name" value="Tryptophan synthase beta subunit-like PLP-dependent enzymes"/>
    <property type="match status" value="1"/>
</dbReference>
<dbReference type="RefSeq" id="WP_347437815.1">
    <property type="nucleotide sequence ID" value="NZ_CP089291.1"/>
</dbReference>
<dbReference type="Gene3D" id="3.40.50.1100">
    <property type="match status" value="2"/>
</dbReference>
<dbReference type="InterPro" id="IPR001926">
    <property type="entry name" value="TrpB-like_PALP"/>
</dbReference>
<keyword evidence="6" id="KW-1185">Reference proteome</keyword>
<dbReference type="InterPro" id="IPR036052">
    <property type="entry name" value="TrpB-like_PALP_sf"/>
</dbReference>
<protein>
    <submittedName>
        <fullName evidence="5">Hydroxyectoine utilization dehydratase EutB</fullName>
    </submittedName>
</protein>
<dbReference type="Proteomes" id="UP000830167">
    <property type="component" value="Chromosome"/>
</dbReference>
<evidence type="ECO:0000313" key="5">
    <source>
        <dbReference type="EMBL" id="UOF91122.1"/>
    </source>
</evidence>
<accession>A0ABY4CKT1</accession>
<name>A0ABY4CKT1_9BACL</name>
<evidence type="ECO:0000256" key="1">
    <source>
        <dbReference type="ARBA" id="ARBA00001933"/>
    </source>
</evidence>
<keyword evidence="2" id="KW-0663">Pyridoxal phosphate</keyword>
<evidence type="ECO:0000256" key="2">
    <source>
        <dbReference type="ARBA" id="ARBA00022898"/>
    </source>
</evidence>
<gene>
    <name evidence="5" type="primary">eutB</name>
    <name evidence="5" type="ORF">LSG31_02355</name>
</gene>